<dbReference type="GO" id="GO:0004721">
    <property type="term" value="F:phosphoprotein phosphatase activity"/>
    <property type="evidence" value="ECO:0007669"/>
    <property type="project" value="InterPro"/>
</dbReference>
<dbReference type="InterPro" id="IPR050351">
    <property type="entry name" value="BphY/WalK/GraS-like"/>
</dbReference>
<evidence type="ECO:0000256" key="1">
    <source>
        <dbReference type="ARBA" id="ARBA00000085"/>
    </source>
</evidence>
<sequence length="433" mass="48607">MNRGFSAEVERVIACTVVCVLLGLMNGYLAVTLIVGGALYMAWMMWQMYRLDAWLKNSRRLQPPDAGGIWGDIFDNITRLQKRQKREKLRLQAVVKRGQETTAALRDGIILLDNKGNIDWFNTAAGQLLKLRQEDQGNPLVNYVRHPRFIKYLEEGDFQEPLDLPSPQSEYVRLQYEITHFGKGESLLLVRDVTRLHNLEQMRKDFVANVSHELRTPLTVIRGYVETLSMSPDLPDSWQRALQQMEQQGLRMTSLINDLLALSKLETADRQLVDKPVDLKPLLERVCNDARAFSADKQHNIVLHCPEGSALLGSELELQSAFSNLVFNAVKYSPAKKDVTINVTQNTLGLQVSVTDQGEGIEEVHLPRLTERFYRVDSSRKSDTGGTGLGLAIVKHVLIRHGGNLEIQSKLGLGSTFTCNFPIQSVAASALSA</sequence>
<dbReference type="InterPro" id="IPR000014">
    <property type="entry name" value="PAS"/>
</dbReference>
<keyword evidence="6" id="KW-1003">Cell membrane</keyword>
<organism evidence="20 21">
    <name type="scientific">Pseudomaricurvus hydrocarbonicus</name>
    <dbReference type="NCBI Taxonomy" id="1470433"/>
    <lineage>
        <taxon>Bacteria</taxon>
        <taxon>Pseudomonadati</taxon>
        <taxon>Pseudomonadota</taxon>
        <taxon>Gammaproteobacteria</taxon>
        <taxon>Cellvibrionales</taxon>
        <taxon>Cellvibrionaceae</taxon>
        <taxon>Pseudomaricurvus</taxon>
    </lineage>
</organism>
<evidence type="ECO:0000256" key="5">
    <source>
        <dbReference type="ARBA" id="ARBA00022448"/>
    </source>
</evidence>
<dbReference type="InterPro" id="IPR003594">
    <property type="entry name" value="HATPase_dom"/>
</dbReference>
<evidence type="ECO:0000256" key="11">
    <source>
        <dbReference type="ARBA" id="ARBA00022741"/>
    </source>
</evidence>
<keyword evidence="5" id="KW-0813">Transport</keyword>
<dbReference type="Gene3D" id="3.30.565.10">
    <property type="entry name" value="Histidine kinase-like ATPase, C-terminal domain"/>
    <property type="match status" value="1"/>
</dbReference>
<dbReference type="InterPro" id="IPR014310">
    <property type="entry name" value="Sig_transdc_His_kinase_PhoR"/>
</dbReference>
<dbReference type="InterPro" id="IPR021766">
    <property type="entry name" value="PhoR_N"/>
</dbReference>
<dbReference type="GO" id="GO:0016036">
    <property type="term" value="P:cellular response to phosphate starvation"/>
    <property type="evidence" value="ECO:0007669"/>
    <property type="project" value="TreeGrafter"/>
</dbReference>
<keyword evidence="21" id="KW-1185">Reference proteome</keyword>
<evidence type="ECO:0000256" key="16">
    <source>
        <dbReference type="ARBA" id="ARBA00023136"/>
    </source>
</evidence>
<dbReference type="Pfam" id="PF02518">
    <property type="entry name" value="HATPase_c"/>
    <property type="match status" value="1"/>
</dbReference>
<feature type="transmembrane region" description="Helical" evidence="18">
    <location>
        <begin position="12"/>
        <end position="43"/>
    </location>
</feature>
<dbReference type="Pfam" id="PF00512">
    <property type="entry name" value="HisKA"/>
    <property type="match status" value="1"/>
</dbReference>
<protein>
    <recommendedName>
        <fullName evidence="4">Phosphate regulon sensor protein PhoR</fullName>
        <ecNumber evidence="3">2.7.13.3</ecNumber>
    </recommendedName>
</protein>
<comment type="catalytic activity">
    <reaction evidence="1">
        <text>ATP + protein L-histidine = ADP + protein N-phospho-L-histidine.</text>
        <dbReference type="EC" id="2.7.13.3"/>
    </reaction>
</comment>
<dbReference type="PRINTS" id="PR00344">
    <property type="entry name" value="BCTRLSENSOR"/>
</dbReference>
<evidence type="ECO:0000256" key="8">
    <source>
        <dbReference type="ARBA" id="ARBA00022592"/>
    </source>
</evidence>
<dbReference type="PANTHER" id="PTHR45453:SF1">
    <property type="entry name" value="PHOSPHATE REGULON SENSOR PROTEIN PHOR"/>
    <property type="match status" value="1"/>
</dbReference>
<dbReference type="InterPro" id="IPR005467">
    <property type="entry name" value="His_kinase_dom"/>
</dbReference>
<dbReference type="CDD" id="cd00130">
    <property type="entry name" value="PAS"/>
    <property type="match status" value="1"/>
</dbReference>
<dbReference type="FunFam" id="3.30.565.10:FF:000006">
    <property type="entry name" value="Sensor histidine kinase WalK"/>
    <property type="match status" value="1"/>
</dbReference>
<keyword evidence="13" id="KW-0067">ATP-binding</keyword>
<dbReference type="GO" id="GO:0006817">
    <property type="term" value="P:phosphate ion transport"/>
    <property type="evidence" value="ECO:0007669"/>
    <property type="project" value="UniProtKB-KW"/>
</dbReference>
<keyword evidence="11" id="KW-0547">Nucleotide-binding</keyword>
<evidence type="ECO:0000256" key="13">
    <source>
        <dbReference type="ARBA" id="ARBA00022840"/>
    </source>
</evidence>
<evidence type="ECO:0000313" key="21">
    <source>
        <dbReference type="Proteomes" id="UP000787472"/>
    </source>
</evidence>
<comment type="subcellular location">
    <subcellularLocation>
        <location evidence="2">Cell membrane</location>
    </subcellularLocation>
</comment>
<dbReference type="GO" id="GO:0000155">
    <property type="term" value="F:phosphorelay sensor kinase activity"/>
    <property type="evidence" value="ECO:0007669"/>
    <property type="project" value="InterPro"/>
</dbReference>
<keyword evidence="9" id="KW-0808">Transferase</keyword>
<comment type="caution">
    <text evidence="20">The sequence shown here is derived from an EMBL/GenBank/DDBJ whole genome shotgun (WGS) entry which is preliminary data.</text>
</comment>
<feature type="domain" description="Histidine kinase" evidence="19">
    <location>
        <begin position="209"/>
        <end position="425"/>
    </location>
</feature>
<dbReference type="PANTHER" id="PTHR45453">
    <property type="entry name" value="PHOSPHATE REGULON SENSOR PROTEIN PHOR"/>
    <property type="match status" value="1"/>
</dbReference>
<evidence type="ECO:0000256" key="2">
    <source>
        <dbReference type="ARBA" id="ARBA00004236"/>
    </source>
</evidence>
<evidence type="ECO:0000259" key="19">
    <source>
        <dbReference type="PROSITE" id="PS50109"/>
    </source>
</evidence>
<evidence type="ECO:0000256" key="6">
    <source>
        <dbReference type="ARBA" id="ARBA00022475"/>
    </source>
</evidence>
<comment type="function">
    <text evidence="17">Member of the two-component regulatory system PhoR/PhoB involved in the phosphate regulon genes expression. PhoR may function as a membrane-associated protein kinase that phosphorylates PhoB in response to environmental signals.</text>
</comment>
<keyword evidence="14 18" id="KW-1133">Transmembrane helix</keyword>
<accession>A0A9E5MPY6</accession>
<evidence type="ECO:0000256" key="14">
    <source>
        <dbReference type="ARBA" id="ARBA00022989"/>
    </source>
</evidence>
<dbReference type="Proteomes" id="UP000787472">
    <property type="component" value="Unassembled WGS sequence"/>
</dbReference>
<keyword evidence="12 20" id="KW-0418">Kinase</keyword>
<evidence type="ECO:0000256" key="18">
    <source>
        <dbReference type="SAM" id="Phobius"/>
    </source>
</evidence>
<evidence type="ECO:0000256" key="12">
    <source>
        <dbReference type="ARBA" id="ARBA00022777"/>
    </source>
</evidence>
<dbReference type="GO" id="GO:0005524">
    <property type="term" value="F:ATP binding"/>
    <property type="evidence" value="ECO:0007669"/>
    <property type="project" value="UniProtKB-KW"/>
</dbReference>
<keyword evidence="15" id="KW-0902">Two-component regulatory system</keyword>
<dbReference type="Gene3D" id="1.10.287.130">
    <property type="match status" value="1"/>
</dbReference>
<keyword evidence="16 18" id="KW-0472">Membrane</keyword>
<dbReference type="SMART" id="SM00387">
    <property type="entry name" value="HATPase_c"/>
    <property type="match status" value="1"/>
</dbReference>
<proteinExistence type="predicted"/>
<dbReference type="FunFam" id="1.10.287.130:FF:000001">
    <property type="entry name" value="Two-component sensor histidine kinase"/>
    <property type="match status" value="1"/>
</dbReference>
<keyword evidence="7" id="KW-0597">Phosphoprotein</keyword>
<dbReference type="EC" id="2.7.13.3" evidence="3"/>
<keyword evidence="8" id="KW-0592">Phosphate transport</keyword>
<dbReference type="SMART" id="SM00388">
    <property type="entry name" value="HisKA"/>
    <property type="match status" value="1"/>
</dbReference>
<keyword evidence="10 18" id="KW-0812">Transmembrane</keyword>
<evidence type="ECO:0000256" key="4">
    <source>
        <dbReference type="ARBA" id="ARBA00019665"/>
    </source>
</evidence>
<evidence type="ECO:0000256" key="3">
    <source>
        <dbReference type="ARBA" id="ARBA00012438"/>
    </source>
</evidence>
<dbReference type="AlphaFoldDB" id="A0A9E5MPY6"/>
<dbReference type="NCBIfam" id="TIGR02966">
    <property type="entry name" value="phoR_proteo"/>
    <property type="match status" value="1"/>
</dbReference>
<dbReference type="Pfam" id="PF11808">
    <property type="entry name" value="PhoR"/>
    <property type="match status" value="1"/>
</dbReference>
<evidence type="ECO:0000313" key="20">
    <source>
        <dbReference type="EMBL" id="NHO68197.1"/>
    </source>
</evidence>
<dbReference type="Gene3D" id="3.30.450.20">
    <property type="entry name" value="PAS domain"/>
    <property type="match status" value="1"/>
</dbReference>
<dbReference type="InterPro" id="IPR036890">
    <property type="entry name" value="HATPase_C_sf"/>
</dbReference>
<evidence type="ECO:0000256" key="17">
    <source>
        <dbReference type="ARBA" id="ARBA00025207"/>
    </source>
</evidence>
<dbReference type="PROSITE" id="PS50109">
    <property type="entry name" value="HIS_KIN"/>
    <property type="match status" value="1"/>
</dbReference>
<evidence type="ECO:0000256" key="15">
    <source>
        <dbReference type="ARBA" id="ARBA00023012"/>
    </source>
</evidence>
<dbReference type="GO" id="GO:0005886">
    <property type="term" value="C:plasma membrane"/>
    <property type="evidence" value="ECO:0007669"/>
    <property type="project" value="UniProtKB-SubCell"/>
</dbReference>
<dbReference type="SUPFAM" id="SSF55874">
    <property type="entry name" value="ATPase domain of HSP90 chaperone/DNA topoisomerase II/histidine kinase"/>
    <property type="match status" value="1"/>
</dbReference>
<name>A0A9E5MPY6_9GAMM</name>
<gene>
    <name evidence="20" type="primary">phoR</name>
    <name evidence="20" type="ORF">G8770_21825</name>
</gene>
<evidence type="ECO:0000256" key="10">
    <source>
        <dbReference type="ARBA" id="ARBA00022692"/>
    </source>
</evidence>
<dbReference type="EMBL" id="JAAONZ010000026">
    <property type="protein sequence ID" value="NHO68197.1"/>
    <property type="molecule type" value="Genomic_DNA"/>
</dbReference>
<evidence type="ECO:0000256" key="7">
    <source>
        <dbReference type="ARBA" id="ARBA00022553"/>
    </source>
</evidence>
<dbReference type="InterPro" id="IPR004358">
    <property type="entry name" value="Sig_transdc_His_kin-like_C"/>
</dbReference>
<reference evidence="20" key="1">
    <citation type="submission" date="2020-03" db="EMBL/GenBank/DDBJ databases">
        <authorList>
            <person name="Guo F."/>
        </authorList>
    </citation>
    <scope>NUCLEOTIDE SEQUENCE</scope>
    <source>
        <strain evidence="20">JCM 30134</strain>
    </source>
</reference>
<evidence type="ECO:0000256" key="9">
    <source>
        <dbReference type="ARBA" id="ARBA00022679"/>
    </source>
</evidence>
<dbReference type="CDD" id="cd00082">
    <property type="entry name" value="HisKA"/>
    <property type="match status" value="1"/>
</dbReference>
<dbReference type="SUPFAM" id="SSF47384">
    <property type="entry name" value="Homodimeric domain of signal transducing histidine kinase"/>
    <property type="match status" value="1"/>
</dbReference>
<dbReference type="RefSeq" id="WP_167191972.1">
    <property type="nucleotide sequence ID" value="NZ_JAAONZ010000026.1"/>
</dbReference>
<dbReference type="InterPro" id="IPR003661">
    <property type="entry name" value="HisK_dim/P_dom"/>
</dbReference>
<dbReference type="InterPro" id="IPR036097">
    <property type="entry name" value="HisK_dim/P_sf"/>
</dbReference>